<keyword evidence="6 10" id="KW-0472">Membrane</keyword>
<dbReference type="GO" id="GO:0002504">
    <property type="term" value="P:antigen processing and presentation of peptide or polysaccharide antigen via MHC class II"/>
    <property type="evidence" value="ECO:0007669"/>
    <property type="project" value="UniProtKB-KW"/>
</dbReference>
<name>A0A6J1W485_9SAUR</name>
<feature type="transmembrane region" description="Helical" evidence="10">
    <location>
        <begin position="67"/>
        <end position="91"/>
    </location>
</feature>
<keyword evidence="7" id="KW-1015">Disulfide bond</keyword>
<evidence type="ECO:0000256" key="5">
    <source>
        <dbReference type="ARBA" id="ARBA00023130"/>
    </source>
</evidence>
<feature type="domain" description="MHC class II beta chain N-terminal" evidence="11">
    <location>
        <begin position="113"/>
        <end position="187"/>
    </location>
</feature>
<reference evidence="13" key="1">
    <citation type="submission" date="2025-08" db="UniProtKB">
        <authorList>
            <consortium name="RefSeq"/>
        </authorList>
    </citation>
    <scope>IDENTIFICATION</scope>
</reference>
<dbReference type="InterPro" id="IPR014745">
    <property type="entry name" value="MHC_II_a/b_N"/>
</dbReference>
<keyword evidence="4 10" id="KW-1133">Transmembrane helix</keyword>
<evidence type="ECO:0000256" key="6">
    <source>
        <dbReference type="ARBA" id="ARBA00023136"/>
    </source>
</evidence>
<dbReference type="Gene3D" id="3.10.320.10">
    <property type="entry name" value="Class II Histocompatibility Antigen, M Beta Chain, Chain B, domain 1"/>
    <property type="match status" value="1"/>
</dbReference>
<evidence type="ECO:0000256" key="1">
    <source>
        <dbReference type="ARBA" id="ARBA00004479"/>
    </source>
</evidence>
<protein>
    <submittedName>
        <fullName evidence="13">HLA class II histocompatibility antigen, DRB1-4 beta chain-like</fullName>
    </submittedName>
</protein>
<evidence type="ECO:0000256" key="7">
    <source>
        <dbReference type="ARBA" id="ARBA00023157"/>
    </source>
</evidence>
<keyword evidence="8" id="KW-0325">Glycoprotein</keyword>
<evidence type="ECO:0000256" key="9">
    <source>
        <dbReference type="ARBA" id="ARBA00023182"/>
    </source>
</evidence>
<dbReference type="SMART" id="SM00921">
    <property type="entry name" value="MHC_II_beta"/>
    <property type="match status" value="1"/>
</dbReference>
<dbReference type="Pfam" id="PF00969">
    <property type="entry name" value="MHC_II_beta"/>
    <property type="match status" value="1"/>
</dbReference>
<sequence>TISCIGCSQGRLCPETDDAARREDSHWSSGSSWTLPVPKCGENSAFPSSDPPIPPGEPGASASFSPLFAGACGAASMALAGLLLVLLVGALGRIPGSEGGKETPAHFLYQYKPECLFLNGTQRVRFLDRYFYDRQEFVRFDSDVGRYVAVTALGQPDADKWNGDKQWMQYKKAAVDRFCRHNYGVYNYEAAKREERVVGRR</sequence>
<evidence type="ECO:0000313" key="13">
    <source>
        <dbReference type="RefSeq" id="XP_026549960.1"/>
    </source>
</evidence>
<evidence type="ECO:0000259" key="11">
    <source>
        <dbReference type="SMART" id="SM00921"/>
    </source>
</evidence>
<evidence type="ECO:0000256" key="3">
    <source>
        <dbReference type="ARBA" id="ARBA00022859"/>
    </source>
</evidence>
<dbReference type="InterPro" id="IPR000353">
    <property type="entry name" value="MHC_II_b_N"/>
</dbReference>
<organism evidence="12 13">
    <name type="scientific">Notechis scutatus</name>
    <name type="common">mainland tiger snake</name>
    <dbReference type="NCBI Taxonomy" id="8663"/>
    <lineage>
        <taxon>Eukaryota</taxon>
        <taxon>Metazoa</taxon>
        <taxon>Chordata</taxon>
        <taxon>Craniata</taxon>
        <taxon>Vertebrata</taxon>
        <taxon>Euteleostomi</taxon>
        <taxon>Lepidosauria</taxon>
        <taxon>Squamata</taxon>
        <taxon>Bifurcata</taxon>
        <taxon>Unidentata</taxon>
        <taxon>Episquamata</taxon>
        <taxon>Toxicofera</taxon>
        <taxon>Serpentes</taxon>
        <taxon>Colubroidea</taxon>
        <taxon>Elapidae</taxon>
        <taxon>Hydrophiinae</taxon>
        <taxon>Notechis</taxon>
    </lineage>
</organism>
<evidence type="ECO:0000256" key="2">
    <source>
        <dbReference type="ARBA" id="ARBA00022692"/>
    </source>
</evidence>
<dbReference type="PANTHER" id="PTHR19944">
    <property type="entry name" value="MHC CLASS II-RELATED"/>
    <property type="match status" value="1"/>
</dbReference>
<dbReference type="GO" id="GO:0002250">
    <property type="term" value="P:adaptive immune response"/>
    <property type="evidence" value="ECO:0007669"/>
    <property type="project" value="UniProtKB-KW"/>
</dbReference>
<feature type="non-terminal residue" evidence="13">
    <location>
        <position position="1"/>
    </location>
</feature>
<feature type="non-terminal residue" evidence="13">
    <location>
        <position position="201"/>
    </location>
</feature>
<evidence type="ECO:0000256" key="10">
    <source>
        <dbReference type="SAM" id="Phobius"/>
    </source>
</evidence>
<evidence type="ECO:0000313" key="12">
    <source>
        <dbReference type="Proteomes" id="UP000504612"/>
    </source>
</evidence>
<keyword evidence="3" id="KW-0391">Immunity</keyword>
<dbReference type="KEGG" id="nss:113431923"/>
<accession>A0A6J1W485</accession>
<keyword evidence="12" id="KW-1185">Reference proteome</keyword>
<dbReference type="InterPro" id="IPR011162">
    <property type="entry name" value="MHC_I/II-like_Ag-recog"/>
</dbReference>
<gene>
    <name evidence="13" type="primary">LOC113431923</name>
</gene>
<dbReference type="PANTHER" id="PTHR19944:SF99">
    <property type="entry name" value="HLA CLASS II HISTOCOMPATIBILITY ANTIGEN, DRB1 BETA CHAIN"/>
    <property type="match status" value="1"/>
</dbReference>
<keyword evidence="5" id="KW-1064">Adaptive immunity</keyword>
<keyword evidence="2 10" id="KW-0812">Transmembrane</keyword>
<comment type="subcellular location">
    <subcellularLocation>
        <location evidence="1">Membrane</location>
        <topology evidence="1">Single-pass type I membrane protein</topology>
    </subcellularLocation>
</comment>
<proteinExistence type="predicted"/>
<dbReference type="GO" id="GO:0042613">
    <property type="term" value="C:MHC class II protein complex"/>
    <property type="evidence" value="ECO:0007669"/>
    <property type="project" value="UniProtKB-KW"/>
</dbReference>
<evidence type="ECO:0000256" key="4">
    <source>
        <dbReference type="ARBA" id="ARBA00022989"/>
    </source>
</evidence>
<dbReference type="AlphaFoldDB" id="A0A6J1W485"/>
<evidence type="ECO:0000256" key="8">
    <source>
        <dbReference type="ARBA" id="ARBA00023180"/>
    </source>
</evidence>
<dbReference type="FunFam" id="3.10.320.10:FF:000001">
    <property type="entry name" value="HLA class II histocompatibility antigen, DRB1-1 beta chain"/>
    <property type="match status" value="1"/>
</dbReference>
<dbReference type="RefSeq" id="XP_026549960.1">
    <property type="nucleotide sequence ID" value="XM_026694175.1"/>
</dbReference>
<keyword evidence="9" id="KW-0491">MHC II</keyword>
<dbReference type="InterPro" id="IPR050160">
    <property type="entry name" value="MHC/Immunoglobulin"/>
</dbReference>
<dbReference type="SUPFAM" id="SSF54452">
    <property type="entry name" value="MHC antigen-recognition domain"/>
    <property type="match status" value="1"/>
</dbReference>
<dbReference type="GeneID" id="113431923"/>
<dbReference type="Proteomes" id="UP000504612">
    <property type="component" value="Unplaced"/>
</dbReference>